<organism evidence="2 3">
    <name type="scientific">Asanoa siamensis</name>
    <dbReference type="NCBI Taxonomy" id="926357"/>
    <lineage>
        <taxon>Bacteria</taxon>
        <taxon>Bacillati</taxon>
        <taxon>Actinomycetota</taxon>
        <taxon>Actinomycetes</taxon>
        <taxon>Micromonosporales</taxon>
        <taxon>Micromonosporaceae</taxon>
        <taxon>Asanoa</taxon>
    </lineage>
</organism>
<dbReference type="SMART" id="SM00347">
    <property type="entry name" value="HTH_MARR"/>
    <property type="match status" value="1"/>
</dbReference>
<dbReference type="InterPro" id="IPR036390">
    <property type="entry name" value="WH_DNA-bd_sf"/>
</dbReference>
<reference evidence="2 3" key="1">
    <citation type="submission" date="2021-01" db="EMBL/GenBank/DDBJ databases">
        <title>Whole genome shotgun sequence of Asanoa siamensis NBRC 107932.</title>
        <authorList>
            <person name="Komaki H."/>
            <person name="Tamura T."/>
        </authorList>
    </citation>
    <scope>NUCLEOTIDE SEQUENCE [LARGE SCALE GENOMIC DNA]</scope>
    <source>
        <strain evidence="2 3">NBRC 107932</strain>
    </source>
</reference>
<feature type="domain" description="HTH marR-type" evidence="1">
    <location>
        <begin position="20"/>
        <end position="118"/>
    </location>
</feature>
<protein>
    <recommendedName>
        <fullName evidence="1">HTH marR-type domain-containing protein</fullName>
    </recommendedName>
</protein>
<evidence type="ECO:0000313" key="2">
    <source>
        <dbReference type="EMBL" id="GIF77826.1"/>
    </source>
</evidence>
<evidence type="ECO:0000259" key="1">
    <source>
        <dbReference type="SMART" id="SM00347"/>
    </source>
</evidence>
<sequence>MHTGNVVVAWVTTAQDRLQGAVRAADLDLRELAALTLIAEHEGCSLEWLRVRVALTQSGTVRLVDRLAARSLLRRGHSTGRGVPLHLTGEGAARLTQWREARDAVVEELLAGMPYTLRGPVVDAMAAALLVSSRRRAEADATCRSCSWAACGDDCPVDGSVAVEDET</sequence>
<keyword evidence="3" id="KW-1185">Reference proteome</keyword>
<comment type="caution">
    <text evidence="2">The sequence shown here is derived from an EMBL/GenBank/DDBJ whole genome shotgun (WGS) entry which is preliminary data.</text>
</comment>
<dbReference type="EMBL" id="BONE01000105">
    <property type="protein sequence ID" value="GIF77826.1"/>
    <property type="molecule type" value="Genomic_DNA"/>
</dbReference>
<dbReference type="Pfam" id="PF12802">
    <property type="entry name" value="MarR_2"/>
    <property type="match status" value="1"/>
</dbReference>
<name>A0ABQ4D2T2_9ACTN</name>
<dbReference type="RefSeq" id="WP_203718679.1">
    <property type="nucleotide sequence ID" value="NZ_BONE01000105.1"/>
</dbReference>
<accession>A0ABQ4D2T2</accession>
<dbReference type="InterPro" id="IPR036388">
    <property type="entry name" value="WH-like_DNA-bd_sf"/>
</dbReference>
<evidence type="ECO:0000313" key="3">
    <source>
        <dbReference type="Proteomes" id="UP000604117"/>
    </source>
</evidence>
<dbReference type="SUPFAM" id="SSF46785">
    <property type="entry name" value="Winged helix' DNA-binding domain"/>
    <property type="match status" value="1"/>
</dbReference>
<gene>
    <name evidence="2" type="ORF">Asi02nite_73440</name>
</gene>
<dbReference type="InterPro" id="IPR000835">
    <property type="entry name" value="HTH_MarR-typ"/>
</dbReference>
<dbReference type="Proteomes" id="UP000604117">
    <property type="component" value="Unassembled WGS sequence"/>
</dbReference>
<dbReference type="Gene3D" id="1.10.10.10">
    <property type="entry name" value="Winged helix-like DNA-binding domain superfamily/Winged helix DNA-binding domain"/>
    <property type="match status" value="1"/>
</dbReference>
<proteinExistence type="predicted"/>